<evidence type="ECO:0000259" key="5">
    <source>
        <dbReference type="Pfam" id="PF01321"/>
    </source>
</evidence>
<sequence>MFEYRIKSLREKFLKEKLDGVLISSVSNISYLSGFTNFSALEREAYIFLGSDFAYIITDGRYTEAIKKQVPHLTVFERSHKNPTKNLFKKHQKEIKQLGIEEDNLTVTEHKTLRKHFQITKHFDVSHLRSIKTEEEIKKIEEACRIGDLAFKFILKKIIIGISEKEVAGELENFIRRKGAVVSFPPIVAFGKNSAVPHHQTGETKLTGNGEFVLLDFGAKHKDYCSDMTRTIFFGKPTNQQKEIYKTVLAAQQKAVDFINSAVKSGKEIKATDVDKVARDYIMSKGFPTIPHSLGHGIGLEVHEHPSLSLKSKETLKEGMVFSIEPGIYVPDFGSPRFAGEAGGVRIEDLFVLEKQGLRQLTDSPKRLFVI</sequence>
<comment type="caution">
    <text evidence="6">The sequence shown here is derived from an EMBL/GenBank/DDBJ whole genome shotgun (WGS) entry which is preliminary data.</text>
</comment>
<reference evidence="6 7" key="1">
    <citation type="journal article" date="2016" name="Nat. Commun.">
        <title>Thousands of microbial genomes shed light on interconnected biogeochemical processes in an aquifer system.</title>
        <authorList>
            <person name="Anantharaman K."/>
            <person name="Brown C.T."/>
            <person name="Hug L.A."/>
            <person name="Sharon I."/>
            <person name="Castelle C.J."/>
            <person name="Probst A.J."/>
            <person name="Thomas B.C."/>
            <person name="Singh A."/>
            <person name="Wilkins M.J."/>
            <person name="Karaoz U."/>
            <person name="Brodie E.L."/>
            <person name="Williams K.H."/>
            <person name="Hubbard S.S."/>
            <person name="Banfield J.F."/>
        </authorList>
    </citation>
    <scope>NUCLEOTIDE SEQUENCE [LARGE SCALE GENOMIC DNA]</scope>
</reference>
<dbReference type="AlphaFoldDB" id="A0A1F5IQF4"/>
<organism evidence="6 7">
    <name type="scientific">Candidatus Daviesbacteria bacterium RIFCSPHIGHO2_01_FULL_41_23</name>
    <dbReference type="NCBI Taxonomy" id="1797764"/>
    <lineage>
        <taxon>Bacteria</taxon>
        <taxon>Candidatus Daviesiibacteriota</taxon>
    </lineage>
</organism>
<evidence type="ECO:0000313" key="7">
    <source>
        <dbReference type="Proteomes" id="UP000176336"/>
    </source>
</evidence>
<comment type="similarity">
    <text evidence="3">Belongs to the peptidase M24B family.</text>
</comment>
<evidence type="ECO:0000313" key="6">
    <source>
        <dbReference type="EMBL" id="OGE18603.1"/>
    </source>
</evidence>
<dbReference type="PROSITE" id="PS00491">
    <property type="entry name" value="PROLINE_PEPTIDASE"/>
    <property type="match status" value="1"/>
</dbReference>
<keyword evidence="2" id="KW-0378">Hydrolase</keyword>
<evidence type="ECO:0000256" key="2">
    <source>
        <dbReference type="ARBA" id="ARBA00022801"/>
    </source>
</evidence>
<evidence type="ECO:0000256" key="1">
    <source>
        <dbReference type="ARBA" id="ARBA00022723"/>
    </source>
</evidence>
<name>A0A1F5IQF4_9BACT</name>
<evidence type="ECO:0000256" key="3">
    <source>
        <dbReference type="RuleBase" id="RU000590"/>
    </source>
</evidence>
<dbReference type="InterPro" id="IPR000587">
    <property type="entry name" value="Creatinase_N"/>
</dbReference>
<dbReference type="GO" id="GO:0016787">
    <property type="term" value="F:hydrolase activity"/>
    <property type="evidence" value="ECO:0007669"/>
    <property type="project" value="UniProtKB-KW"/>
</dbReference>
<dbReference type="SUPFAM" id="SSF55920">
    <property type="entry name" value="Creatinase/aminopeptidase"/>
    <property type="match status" value="1"/>
</dbReference>
<dbReference type="Proteomes" id="UP000176336">
    <property type="component" value="Unassembled WGS sequence"/>
</dbReference>
<proteinExistence type="inferred from homology"/>
<dbReference type="CDD" id="cd01092">
    <property type="entry name" value="APP-like"/>
    <property type="match status" value="1"/>
</dbReference>
<dbReference type="Pfam" id="PF01321">
    <property type="entry name" value="Creatinase_N"/>
    <property type="match status" value="1"/>
</dbReference>
<dbReference type="InterPro" id="IPR000994">
    <property type="entry name" value="Pept_M24"/>
</dbReference>
<feature type="domain" description="Peptidase M24" evidence="4">
    <location>
        <begin position="139"/>
        <end position="353"/>
    </location>
</feature>
<protein>
    <recommendedName>
        <fullName evidence="8">Xaa-Pro dipeptidase</fullName>
    </recommendedName>
</protein>
<dbReference type="InterPro" id="IPR029149">
    <property type="entry name" value="Creatin/AminoP/Spt16_N"/>
</dbReference>
<evidence type="ECO:0008006" key="8">
    <source>
        <dbReference type="Google" id="ProtNLM"/>
    </source>
</evidence>
<dbReference type="GO" id="GO:0046872">
    <property type="term" value="F:metal ion binding"/>
    <property type="evidence" value="ECO:0007669"/>
    <property type="project" value="UniProtKB-KW"/>
</dbReference>
<dbReference type="EMBL" id="MFCR01000011">
    <property type="protein sequence ID" value="OGE18603.1"/>
    <property type="molecule type" value="Genomic_DNA"/>
</dbReference>
<feature type="domain" description="Creatinase N-terminal" evidence="5">
    <location>
        <begin position="5"/>
        <end position="127"/>
    </location>
</feature>
<gene>
    <name evidence="6" type="ORF">A2871_03845</name>
</gene>
<dbReference type="PANTHER" id="PTHR46112">
    <property type="entry name" value="AMINOPEPTIDASE"/>
    <property type="match status" value="1"/>
</dbReference>
<dbReference type="SUPFAM" id="SSF53092">
    <property type="entry name" value="Creatinase/prolidase N-terminal domain"/>
    <property type="match status" value="1"/>
</dbReference>
<accession>A0A1F5IQF4</accession>
<dbReference type="Pfam" id="PF00557">
    <property type="entry name" value="Peptidase_M24"/>
    <property type="match status" value="1"/>
</dbReference>
<dbReference type="InterPro" id="IPR050659">
    <property type="entry name" value="Peptidase_M24B"/>
</dbReference>
<evidence type="ECO:0000259" key="4">
    <source>
        <dbReference type="Pfam" id="PF00557"/>
    </source>
</evidence>
<dbReference type="PANTHER" id="PTHR46112:SF3">
    <property type="entry name" value="AMINOPEPTIDASE YPDF"/>
    <property type="match status" value="1"/>
</dbReference>
<dbReference type="InterPro" id="IPR036005">
    <property type="entry name" value="Creatinase/aminopeptidase-like"/>
</dbReference>
<keyword evidence="1 3" id="KW-0479">Metal-binding</keyword>
<dbReference type="Gene3D" id="3.90.230.10">
    <property type="entry name" value="Creatinase/methionine aminopeptidase superfamily"/>
    <property type="match status" value="1"/>
</dbReference>
<dbReference type="Gene3D" id="3.40.350.10">
    <property type="entry name" value="Creatinase/prolidase N-terminal domain"/>
    <property type="match status" value="1"/>
</dbReference>
<dbReference type="InterPro" id="IPR001131">
    <property type="entry name" value="Peptidase_M24B_aminopep-P_CS"/>
</dbReference>